<evidence type="ECO:0000259" key="2">
    <source>
        <dbReference type="PROSITE" id="PS50943"/>
    </source>
</evidence>
<dbReference type="PANTHER" id="PTHR46797:SF19">
    <property type="entry name" value="BLL2473 PROTEIN"/>
    <property type="match status" value="1"/>
</dbReference>
<reference evidence="4" key="1">
    <citation type="submission" date="2016-11" db="EMBL/GenBank/DDBJ databases">
        <authorList>
            <person name="Varghese N."/>
            <person name="Submissions S."/>
        </authorList>
    </citation>
    <scope>NUCLEOTIDE SEQUENCE [LARGE SCALE GENOMIC DNA]</scope>
    <source>
        <strain evidence="4">DSM 100564</strain>
    </source>
</reference>
<dbReference type="GO" id="GO:0003677">
    <property type="term" value="F:DNA binding"/>
    <property type="evidence" value="ECO:0007669"/>
    <property type="project" value="UniProtKB-KW"/>
</dbReference>
<name>A0A1M6JNU8_9RHOB</name>
<organism evidence="3 4">
    <name type="scientific">Shimia gijangensis</name>
    <dbReference type="NCBI Taxonomy" id="1470563"/>
    <lineage>
        <taxon>Bacteria</taxon>
        <taxon>Pseudomonadati</taxon>
        <taxon>Pseudomonadota</taxon>
        <taxon>Alphaproteobacteria</taxon>
        <taxon>Rhodobacterales</taxon>
        <taxon>Roseobacteraceae</taxon>
    </lineage>
</organism>
<dbReference type="InterPro" id="IPR001387">
    <property type="entry name" value="Cro/C1-type_HTH"/>
</dbReference>
<dbReference type="GO" id="GO:0003700">
    <property type="term" value="F:DNA-binding transcription factor activity"/>
    <property type="evidence" value="ECO:0007669"/>
    <property type="project" value="TreeGrafter"/>
</dbReference>
<dbReference type="InterPro" id="IPR013096">
    <property type="entry name" value="Cupin_2"/>
</dbReference>
<dbReference type="PANTHER" id="PTHR46797">
    <property type="entry name" value="HTH-TYPE TRANSCRIPTIONAL REGULATOR"/>
    <property type="match status" value="1"/>
</dbReference>
<dbReference type="InterPro" id="IPR014710">
    <property type="entry name" value="RmlC-like_jellyroll"/>
</dbReference>
<dbReference type="PROSITE" id="PS50943">
    <property type="entry name" value="HTH_CROC1"/>
    <property type="match status" value="1"/>
</dbReference>
<dbReference type="Gene3D" id="1.10.260.40">
    <property type="entry name" value="lambda repressor-like DNA-binding domains"/>
    <property type="match status" value="1"/>
</dbReference>
<keyword evidence="4" id="KW-1185">Reference proteome</keyword>
<evidence type="ECO:0000313" key="3">
    <source>
        <dbReference type="EMBL" id="SHJ48377.1"/>
    </source>
</evidence>
<dbReference type="RefSeq" id="WP_073251983.1">
    <property type="nucleotide sequence ID" value="NZ_FQZQ01000009.1"/>
</dbReference>
<dbReference type="SUPFAM" id="SSF47413">
    <property type="entry name" value="lambda repressor-like DNA-binding domains"/>
    <property type="match status" value="1"/>
</dbReference>
<feature type="domain" description="HTH cro/C1-type" evidence="2">
    <location>
        <begin position="19"/>
        <end position="73"/>
    </location>
</feature>
<protein>
    <submittedName>
        <fullName evidence="3">Transcriptional regulator, XRE family with cupin sensor</fullName>
    </submittedName>
</protein>
<dbReference type="STRING" id="1470563.SAMN05444000_10976"/>
<dbReference type="AlphaFoldDB" id="A0A1M6JNU8"/>
<evidence type="ECO:0000313" key="4">
    <source>
        <dbReference type="Proteomes" id="UP000183982"/>
    </source>
</evidence>
<dbReference type="Pfam" id="PF07883">
    <property type="entry name" value="Cupin_2"/>
    <property type="match status" value="1"/>
</dbReference>
<dbReference type="CDD" id="cd02209">
    <property type="entry name" value="cupin_XRE_C"/>
    <property type="match status" value="1"/>
</dbReference>
<proteinExistence type="predicted"/>
<gene>
    <name evidence="3" type="ORF">SAMN05444000_10976</name>
</gene>
<dbReference type="GO" id="GO:0005829">
    <property type="term" value="C:cytosol"/>
    <property type="evidence" value="ECO:0007669"/>
    <property type="project" value="TreeGrafter"/>
</dbReference>
<dbReference type="CDD" id="cd00093">
    <property type="entry name" value="HTH_XRE"/>
    <property type="match status" value="1"/>
</dbReference>
<keyword evidence="1" id="KW-0238">DNA-binding</keyword>
<dbReference type="InterPro" id="IPR011051">
    <property type="entry name" value="RmlC_Cupin_sf"/>
</dbReference>
<dbReference type="SMART" id="SM00530">
    <property type="entry name" value="HTH_XRE"/>
    <property type="match status" value="1"/>
</dbReference>
<dbReference type="InterPro" id="IPR010982">
    <property type="entry name" value="Lambda_DNA-bd_dom_sf"/>
</dbReference>
<accession>A0A1M6JNU8</accession>
<dbReference type="OrthoDB" id="9814751at2"/>
<dbReference type="Pfam" id="PF01381">
    <property type="entry name" value="HTH_3"/>
    <property type="match status" value="1"/>
</dbReference>
<dbReference type="EMBL" id="FQZQ01000009">
    <property type="protein sequence ID" value="SHJ48377.1"/>
    <property type="molecule type" value="Genomic_DNA"/>
</dbReference>
<dbReference type="Proteomes" id="UP000183982">
    <property type="component" value="Unassembled WGS sequence"/>
</dbReference>
<sequence>MLSDVLSEGLGIYQIGPKIRFLRTAKSLGLAQLGDHTGLSAGMLSKIERGQVTPTLPTLMKIALVFGVGLEHFFQESEEPTLAVIRAKKRIKLPNTTEVMPSYYFESLDFAVNDRPIDAYLVEFMPRTAATVPHEHSGIELVYVLSGEVKITIHNEVHELGASDSMYFDSQYPHTYKCGGQDRASAIVVAAKECG</sequence>
<evidence type="ECO:0000256" key="1">
    <source>
        <dbReference type="ARBA" id="ARBA00023125"/>
    </source>
</evidence>
<dbReference type="SUPFAM" id="SSF51182">
    <property type="entry name" value="RmlC-like cupins"/>
    <property type="match status" value="1"/>
</dbReference>
<dbReference type="Gene3D" id="2.60.120.10">
    <property type="entry name" value="Jelly Rolls"/>
    <property type="match status" value="1"/>
</dbReference>
<dbReference type="InterPro" id="IPR050807">
    <property type="entry name" value="TransReg_Diox_bact_type"/>
</dbReference>